<gene>
    <name evidence="2" type="ORF">Tco_1124220</name>
</gene>
<accession>A0ABQ5J793</accession>
<proteinExistence type="predicted"/>
<feature type="region of interest" description="Disordered" evidence="1">
    <location>
        <begin position="1"/>
        <end position="23"/>
    </location>
</feature>
<comment type="caution">
    <text evidence="2">The sequence shown here is derived from an EMBL/GenBank/DDBJ whole genome shotgun (WGS) entry which is preliminary data.</text>
</comment>
<evidence type="ECO:0000313" key="2">
    <source>
        <dbReference type="EMBL" id="GJU07790.1"/>
    </source>
</evidence>
<organism evidence="2 3">
    <name type="scientific">Tanacetum coccineum</name>
    <dbReference type="NCBI Taxonomy" id="301880"/>
    <lineage>
        <taxon>Eukaryota</taxon>
        <taxon>Viridiplantae</taxon>
        <taxon>Streptophyta</taxon>
        <taxon>Embryophyta</taxon>
        <taxon>Tracheophyta</taxon>
        <taxon>Spermatophyta</taxon>
        <taxon>Magnoliopsida</taxon>
        <taxon>eudicotyledons</taxon>
        <taxon>Gunneridae</taxon>
        <taxon>Pentapetalae</taxon>
        <taxon>asterids</taxon>
        <taxon>campanulids</taxon>
        <taxon>Asterales</taxon>
        <taxon>Asteraceae</taxon>
        <taxon>Asteroideae</taxon>
        <taxon>Anthemideae</taxon>
        <taxon>Anthemidinae</taxon>
        <taxon>Tanacetum</taxon>
    </lineage>
</organism>
<reference evidence="2" key="1">
    <citation type="journal article" date="2022" name="Int. J. Mol. Sci.">
        <title>Draft Genome of Tanacetum Coccineum: Genomic Comparison of Closely Related Tanacetum-Family Plants.</title>
        <authorList>
            <person name="Yamashiro T."/>
            <person name="Shiraishi A."/>
            <person name="Nakayama K."/>
            <person name="Satake H."/>
        </authorList>
    </citation>
    <scope>NUCLEOTIDE SEQUENCE</scope>
</reference>
<dbReference type="Proteomes" id="UP001151760">
    <property type="component" value="Unassembled WGS sequence"/>
</dbReference>
<name>A0ABQ5J793_9ASTR</name>
<reference evidence="2" key="2">
    <citation type="submission" date="2022-01" db="EMBL/GenBank/DDBJ databases">
        <authorList>
            <person name="Yamashiro T."/>
            <person name="Shiraishi A."/>
            <person name="Satake H."/>
            <person name="Nakayama K."/>
        </authorList>
    </citation>
    <scope>NUCLEOTIDE SEQUENCE</scope>
</reference>
<feature type="compositionally biased region" description="Basic and acidic residues" evidence="1">
    <location>
        <begin position="9"/>
        <end position="23"/>
    </location>
</feature>
<keyword evidence="3" id="KW-1185">Reference proteome</keyword>
<evidence type="ECO:0000313" key="3">
    <source>
        <dbReference type="Proteomes" id="UP001151760"/>
    </source>
</evidence>
<protein>
    <recommendedName>
        <fullName evidence="4">CCHC-type domain-containing protein</fullName>
    </recommendedName>
</protein>
<evidence type="ECO:0000256" key="1">
    <source>
        <dbReference type="SAM" id="MobiDB-lite"/>
    </source>
</evidence>
<dbReference type="EMBL" id="BQNB010021572">
    <property type="protein sequence ID" value="GJU07790.1"/>
    <property type="molecule type" value="Genomic_DNA"/>
</dbReference>
<sequence length="465" mass="53978">MSQPANDEFSQHLSDEESNHEDASDTGVMIYGYGEWSHLPCVLDNEVWKKNSSCWKKRGKLEYLVMGPFQKIYMRRFHGMDDAKEIWEAIRTRRVRKGYDRFYSYILRIGKLMVLKYQLEDAIFIVEFRARRNSSWEAREELLTMDDGIVNWGEHTEAEETNHALMAISSSNEGPQNLKISCQVENSSELLLSNQMDSDGFLWIPLSTLLRLNQKVFNVKPNEMSKKEVEPSCVSHIKTPRQPLKDKETHKVNRKNWNDMMERELGEGYSFTKKKCFVCGSLSHLIKDCDYYEKKMAREAEVKRVVNTGNGVAKPVWTNANRVNHANKFVPRSVQLNAGRPKFNSVRPNINTGRTNINSVRPKVNTVRPRQPEHPLKNMVDRGIFDSGCSGHMTDALMKALQDDSWVQAMQEELLQFKLQQVWVLVDLPHGMKEYKQDWLAQAVHTGRVSDYDEVFALWQENSSY</sequence>
<evidence type="ECO:0008006" key="4">
    <source>
        <dbReference type="Google" id="ProtNLM"/>
    </source>
</evidence>